<accession>A0ACC0WR65</accession>
<organism evidence="1 2">
    <name type="scientific">Peronosclerospora sorghi</name>
    <dbReference type="NCBI Taxonomy" id="230839"/>
    <lineage>
        <taxon>Eukaryota</taxon>
        <taxon>Sar</taxon>
        <taxon>Stramenopiles</taxon>
        <taxon>Oomycota</taxon>
        <taxon>Peronosporomycetes</taxon>
        <taxon>Peronosporales</taxon>
        <taxon>Peronosporaceae</taxon>
        <taxon>Peronosclerospora</taxon>
    </lineage>
</organism>
<reference evidence="1 2" key="1">
    <citation type="journal article" date="2022" name="bioRxiv">
        <title>The genome of the oomycete Peronosclerospora sorghi, a cosmopolitan pathogen of maize and sorghum, is inflated with dispersed pseudogenes.</title>
        <authorList>
            <person name="Fletcher K."/>
            <person name="Martin F."/>
            <person name="Isakeit T."/>
            <person name="Cavanaugh K."/>
            <person name="Magill C."/>
            <person name="Michelmore R."/>
        </authorList>
    </citation>
    <scope>NUCLEOTIDE SEQUENCE [LARGE SCALE GENOMIC DNA]</scope>
    <source>
        <strain evidence="1">P6</strain>
    </source>
</reference>
<proteinExistence type="predicted"/>
<evidence type="ECO:0000313" key="2">
    <source>
        <dbReference type="Proteomes" id="UP001163321"/>
    </source>
</evidence>
<protein>
    <submittedName>
        <fullName evidence="1">Uncharacterized protein</fullName>
    </submittedName>
</protein>
<gene>
    <name evidence="1" type="ORF">PsorP6_015706</name>
</gene>
<keyword evidence="2" id="KW-1185">Reference proteome</keyword>
<dbReference type="Proteomes" id="UP001163321">
    <property type="component" value="Chromosome 10"/>
</dbReference>
<dbReference type="EMBL" id="CM047589">
    <property type="protein sequence ID" value="KAI9920388.1"/>
    <property type="molecule type" value="Genomic_DNA"/>
</dbReference>
<name>A0ACC0WR65_9STRA</name>
<sequence>MPWARPFRRSQTPASTKCVRKTRGKTSIQPNGKYYATRNQYAIVAFALGGKYQRGNGFHFNGSTHTDRPWLKFKPVSNIESQGSFQVGVETYGRVIVRERDTSFQSKLRLRNRPILRIPTLAIHLVRNVGEGLKFKNETHLRPVLALAARAELEITTDGKDENNSKHASVLLPASCQGATCQD</sequence>
<evidence type="ECO:0000313" key="1">
    <source>
        <dbReference type="EMBL" id="KAI9920388.1"/>
    </source>
</evidence>
<comment type="caution">
    <text evidence="1">The sequence shown here is derived from an EMBL/GenBank/DDBJ whole genome shotgun (WGS) entry which is preliminary data.</text>
</comment>